<keyword evidence="3" id="KW-0812">Transmembrane</keyword>
<dbReference type="EMBL" id="VBAL01000014">
    <property type="protein sequence ID" value="TMJ06451.1"/>
    <property type="molecule type" value="Genomic_DNA"/>
</dbReference>
<comment type="caution">
    <text evidence="11">The sequence shown here is derived from an EMBL/GenBank/DDBJ whole genome shotgun (WGS) entry which is preliminary data.</text>
</comment>
<evidence type="ECO:0000256" key="3">
    <source>
        <dbReference type="ARBA" id="ARBA00022692"/>
    </source>
</evidence>
<evidence type="ECO:0000256" key="2">
    <source>
        <dbReference type="ARBA" id="ARBA00022617"/>
    </source>
</evidence>
<gene>
    <name evidence="11" type="ORF">E6H01_01600</name>
</gene>
<evidence type="ECO:0000256" key="10">
    <source>
        <dbReference type="PIRSR" id="PIRSR604329-50"/>
    </source>
</evidence>
<sequence>MKRTRLILAAVIVAGALVYLILGGLRGAIVYYATPSEVLAQGQSAVGRATRLGGQVVPGSRRWDPVTLELRFVLTDGKATVPVVSHRAPPELFTEAGSATVEGTLGSDGVFVARSIIVKHSEEYAPPQAP</sequence>
<protein>
    <submittedName>
        <fullName evidence="11">Cytochrome c maturation protein CcmE</fullName>
    </submittedName>
</protein>
<keyword evidence="7" id="KW-1133">Transmembrane helix</keyword>
<proteinExistence type="predicted"/>
<dbReference type="GO" id="GO:0017004">
    <property type="term" value="P:cytochrome complex assembly"/>
    <property type="evidence" value="ECO:0007669"/>
    <property type="project" value="UniProtKB-KW"/>
</dbReference>
<accession>A0A537LEL8</accession>
<dbReference type="SUPFAM" id="SSF82093">
    <property type="entry name" value="Heme chaperone CcmE"/>
    <property type="match status" value="1"/>
</dbReference>
<name>A0A537LEL8_9BACT</name>
<evidence type="ECO:0000256" key="8">
    <source>
        <dbReference type="ARBA" id="ARBA00023004"/>
    </source>
</evidence>
<evidence type="ECO:0000313" key="11">
    <source>
        <dbReference type="EMBL" id="TMJ06451.1"/>
    </source>
</evidence>
<evidence type="ECO:0000256" key="9">
    <source>
        <dbReference type="ARBA" id="ARBA00023136"/>
    </source>
</evidence>
<keyword evidence="4 10" id="KW-0479">Metal-binding</keyword>
<dbReference type="InterPro" id="IPR036127">
    <property type="entry name" value="CcmE-like_sf"/>
</dbReference>
<evidence type="ECO:0000256" key="7">
    <source>
        <dbReference type="ARBA" id="ARBA00022989"/>
    </source>
</evidence>
<dbReference type="GO" id="GO:0046872">
    <property type="term" value="F:metal ion binding"/>
    <property type="evidence" value="ECO:0007669"/>
    <property type="project" value="UniProtKB-KW"/>
</dbReference>
<keyword evidence="2 10" id="KW-0349">Heme</keyword>
<dbReference type="Proteomes" id="UP000319353">
    <property type="component" value="Unassembled WGS sequence"/>
</dbReference>
<dbReference type="InterPro" id="IPR004329">
    <property type="entry name" value="CcmE"/>
</dbReference>
<evidence type="ECO:0000256" key="6">
    <source>
        <dbReference type="ARBA" id="ARBA00022968"/>
    </source>
</evidence>
<dbReference type="PANTHER" id="PTHR34128">
    <property type="entry name" value="CYTOCHROME C-TYPE BIOGENESIS PROTEIN CCME HOMOLOG, MITOCHONDRIAL"/>
    <property type="match status" value="1"/>
</dbReference>
<reference evidence="11 12" key="1">
    <citation type="journal article" date="2019" name="Nat. Microbiol.">
        <title>Mediterranean grassland soil C-N compound turnover is dependent on rainfall and depth, and is mediated by genomically divergent microorganisms.</title>
        <authorList>
            <person name="Diamond S."/>
            <person name="Andeer P.F."/>
            <person name="Li Z."/>
            <person name="Crits-Christoph A."/>
            <person name="Burstein D."/>
            <person name="Anantharaman K."/>
            <person name="Lane K.R."/>
            <person name="Thomas B.C."/>
            <person name="Pan C."/>
            <person name="Northen T.R."/>
            <person name="Banfield J.F."/>
        </authorList>
    </citation>
    <scope>NUCLEOTIDE SEQUENCE [LARGE SCALE GENOMIC DNA]</scope>
    <source>
        <strain evidence="11">NP_4</strain>
    </source>
</reference>
<keyword evidence="9" id="KW-0472">Membrane</keyword>
<dbReference type="GO" id="GO:0020037">
    <property type="term" value="F:heme binding"/>
    <property type="evidence" value="ECO:0007669"/>
    <property type="project" value="InterPro"/>
</dbReference>
<dbReference type="PANTHER" id="PTHR34128:SF2">
    <property type="entry name" value="CYTOCHROME C-TYPE BIOGENESIS PROTEIN CCME HOMOLOG, MITOCHONDRIAL"/>
    <property type="match status" value="1"/>
</dbReference>
<comment type="subcellular location">
    <subcellularLocation>
        <location evidence="1">Membrane</location>
    </subcellularLocation>
</comment>
<keyword evidence="6" id="KW-0735">Signal-anchor</keyword>
<dbReference type="Gene3D" id="2.40.50.140">
    <property type="entry name" value="Nucleic acid-binding proteins"/>
    <property type="match status" value="1"/>
</dbReference>
<dbReference type="GO" id="GO:0005886">
    <property type="term" value="C:plasma membrane"/>
    <property type="evidence" value="ECO:0007669"/>
    <property type="project" value="InterPro"/>
</dbReference>
<evidence type="ECO:0000256" key="4">
    <source>
        <dbReference type="ARBA" id="ARBA00022723"/>
    </source>
</evidence>
<keyword evidence="8 10" id="KW-0408">Iron</keyword>
<feature type="binding site" description="covalent" evidence="10">
    <location>
        <position position="120"/>
    </location>
    <ligand>
        <name>heme</name>
        <dbReference type="ChEBI" id="CHEBI:30413"/>
    </ligand>
</feature>
<dbReference type="Pfam" id="PF03100">
    <property type="entry name" value="CcmE"/>
    <property type="match status" value="1"/>
</dbReference>
<evidence type="ECO:0000256" key="5">
    <source>
        <dbReference type="ARBA" id="ARBA00022748"/>
    </source>
</evidence>
<feature type="binding site" description="axial binding residue" evidence="10">
    <location>
        <position position="124"/>
    </location>
    <ligand>
        <name>heme</name>
        <dbReference type="ChEBI" id="CHEBI:30413"/>
    </ligand>
    <ligandPart>
        <name>Fe</name>
        <dbReference type="ChEBI" id="CHEBI:18248"/>
    </ligandPart>
</feature>
<dbReference type="GO" id="GO:0017003">
    <property type="term" value="P:protein-heme linkage"/>
    <property type="evidence" value="ECO:0007669"/>
    <property type="project" value="InterPro"/>
</dbReference>
<organism evidence="11 12">
    <name type="scientific">Candidatus Segetimicrobium genomatis</name>
    <dbReference type="NCBI Taxonomy" id="2569760"/>
    <lineage>
        <taxon>Bacteria</taxon>
        <taxon>Bacillati</taxon>
        <taxon>Candidatus Sysuimicrobiota</taxon>
        <taxon>Candidatus Sysuimicrobiia</taxon>
        <taxon>Candidatus Sysuimicrobiales</taxon>
        <taxon>Candidatus Segetimicrobiaceae</taxon>
        <taxon>Candidatus Segetimicrobium</taxon>
    </lineage>
</organism>
<dbReference type="AlphaFoldDB" id="A0A537LEL8"/>
<dbReference type="InterPro" id="IPR012340">
    <property type="entry name" value="NA-bd_OB-fold"/>
</dbReference>
<evidence type="ECO:0000313" key="12">
    <source>
        <dbReference type="Proteomes" id="UP000319353"/>
    </source>
</evidence>
<evidence type="ECO:0000256" key="1">
    <source>
        <dbReference type="ARBA" id="ARBA00004370"/>
    </source>
</evidence>
<keyword evidence="5" id="KW-0201">Cytochrome c-type biogenesis</keyword>